<dbReference type="PROSITE" id="PS51439">
    <property type="entry name" value="MENTAL"/>
    <property type="match status" value="1"/>
</dbReference>
<dbReference type="AlphaFoldDB" id="A0A5K3EKZ7"/>
<dbReference type="PANTHER" id="PTHR46121">
    <property type="entry name" value="STEROIDOGENIC ACUTE REGULATORY PROTEIN-LIKE"/>
    <property type="match status" value="1"/>
</dbReference>
<feature type="domain" description="START" evidence="5">
    <location>
        <begin position="275"/>
        <end position="471"/>
    </location>
</feature>
<dbReference type="Pfam" id="PF10457">
    <property type="entry name" value="MENTAL"/>
    <property type="match status" value="1"/>
</dbReference>
<dbReference type="Pfam" id="PF01852">
    <property type="entry name" value="START"/>
    <property type="match status" value="1"/>
</dbReference>
<keyword evidence="3 4" id="KW-0472">Membrane</keyword>
<protein>
    <submittedName>
        <fullName evidence="7">START domain-containing protein</fullName>
    </submittedName>
</protein>
<dbReference type="PANTHER" id="PTHR46121:SF4">
    <property type="entry name" value="STEROIDOGENIC ACUTE REGULATORY PROTEIN-LIKE"/>
    <property type="match status" value="1"/>
</dbReference>
<reference evidence="7" key="1">
    <citation type="submission" date="2019-11" db="UniProtKB">
        <authorList>
            <consortium name="WormBaseParasite"/>
        </authorList>
    </citation>
    <scope>IDENTIFICATION</scope>
</reference>
<dbReference type="GO" id="GO:0099044">
    <property type="term" value="P:vesicle tethering to endoplasmic reticulum"/>
    <property type="evidence" value="ECO:0007669"/>
    <property type="project" value="TreeGrafter"/>
</dbReference>
<organism evidence="7">
    <name type="scientific">Mesocestoides corti</name>
    <name type="common">Flatworm</name>
    <dbReference type="NCBI Taxonomy" id="53468"/>
    <lineage>
        <taxon>Eukaryota</taxon>
        <taxon>Metazoa</taxon>
        <taxon>Spiralia</taxon>
        <taxon>Lophotrochozoa</taxon>
        <taxon>Platyhelminthes</taxon>
        <taxon>Cestoda</taxon>
        <taxon>Eucestoda</taxon>
        <taxon>Cyclophyllidea</taxon>
        <taxon>Mesocestoididae</taxon>
        <taxon>Mesocestoides</taxon>
    </lineage>
</organism>
<feature type="domain" description="MENTAL" evidence="6">
    <location>
        <begin position="42"/>
        <end position="216"/>
    </location>
</feature>
<dbReference type="GO" id="GO:0008289">
    <property type="term" value="F:lipid binding"/>
    <property type="evidence" value="ECO:0007669"/>
    <property type="project" value="InterPro"/>
</dbReference>
<dbReference type="SMART" id="SM00234">
    <property type="entry name" value="START"/>
    <property type="match status" value="1"/>
</dbReference>
<evidence type="ECO:0000256" key="2">
    <source>
        <dbReference type="ARBA" id="ARBA00022692"/>
    </source>
</evidence>
<dbReference type="PROSITE" id="PS50848">
    <property type="entry name" value="START"/>
    <property type="match status" value="1"/>
</dbReference>
<feature type="transmembrane region" description="Helical" evidence="4">
    <location>
        <begin position="148"/>
        <end position="168"/>
    </location>
</feature>
<evidence type="ECO:0000313" key="7">
    <source>
        <dbReference type="WBParaSite" id="MCU_000998-RA"/>
    </source>
</evidence>
<dbReference type="Gene3D" id="3.30.530.20">
    <property type="match status" value="1"/>
</dbReference>
<name>A0A5K3EKZ7_MESCO</name>
<dbReference type="GO" id="GO:0140284">
    <property type="term" value="C:endoplasmic reticulum-endosome membrane contact site"/>
    <property type="evidence" value="ECO:0007669"/>
    <property type="project" value="TreeGrafter"/>
</dbReference>
<feature type="transmembrane region" description="Helical" evidence="4">
    <location>
        <begin position="49"/>
        <end position="68"/>
    </location>
</feature>
<keyword evidence="2 4" id="KW-0812">Transmembrane</keyword>
<dbReference type="InterPro" id="IPR023393">
    <property type="entry name" value="START-like_dom_sf"/>
</dbReference>
<evidence type="ECO:0000256" key="1">
    <source>
        <dbReference type="ARBA" id="ARBA00004141"/>
    </source>
</evidence>
<comment type="subcellular location">
    <subcellularLocation>
        <location evidence="1">Membrane</location>
        <topology evidence="1">Multi-pass membrane protein</topology>
    </subcellularLocation>
</comment>
<evidence type="ECO:0000256" key="3">
    <source>
        <dbReference type="ARBA" id="ARBA00023136"/>
    </source>
</evidence>
<evidence type="ECO:0000256" key="4">
    <source>
        <dbReference type="SAM" id="Phobius"/>
    </source>
</evidence>
<proteinExistence type="predicted"/>
<dbReference type="GO" id="GO:0005765">
    <property type="term" value="C:lysosomal membrane"/>
    <property type="evidence" value="ECO:0007669"/>
    <property type="project" value="TreeGrafter"/>
</dbReference>
<dbReference type="WBParaSite" id="MCU_000998-RA">
    <property type="protein sequence ID" value="MCU_000998-RA"/>
    <property type="gene ID" value="MCU_000998"/>
</dbReference>
<dbReference type="InterPro" id="IPR051869">
    <property type="entry name" value="STARD3"/>
</dbReference>
<dbReference type="SUPFAM" id="SSF55961">
    <property type="entry name" value="Bet v1-like"/>
    <property type="match status" value="1"/>
</dbReference>
<dbReference type="PRINTS" id="PR00978">
    <property type="entry name" value="STARPROTEIN"/>
</dbReference>
<dbReference type="GO" id="GO:0005789">
    <property type="term" value="C:endoplasmic reticulum membrane"/>
    <property type="evidence" value="ECO:0007669"/>
    <property type="project" value="TreeGrafter"/>
</dbReference>
<evidence type="ECO:0000259" key="6">
    <source>
        <dbReference type="PROSITE" id="PS51439"/>
    </source>
</evidence>
<dbReference type="InterPro" id="IPR000799">
    <property type="entry name" value="StAR-like"/>
</dbReference>
<dbReference type="InterPro" id="IPR002913">
    <property type="entry name" value="START_lipid-bd_dom"/>
</dbReference>
<feature type="transmembrane region" description="Helical" evidence="4">
    <location>
        <begin position="118"/>
        <end position="136"/>
    </location>
</feature>
<dbReference type="GO" id="GO:0031902">
    <property type="term" value="C:late endosome membrane"/>
    <property type="evidence" value="ECO:0007669"/>
    <property type="project" value="TreeGrafter"/>
</dbReference>
<sequence>MSDDRSATRSPGLEYGGRLFGMSDLNLAASSAIEGLPDEQRSSPVRRTLLLLIFFELVLIFVLWLVYVRTLGDFVEEMRKQVIYMKFNTSLFDVQLISLGRFITLEVAYGAFLTSYRWPSVVSTTATTIYIIVKCTEFSFGSQRESSGLCYTVLVLPIVMAWLSTFFLECRVLPQERMAERIVTSYNRLNTNYPGIADVESAQFASIRQWAAHAAPSHYTRSIYVSPEGSLVDETESLLSAPKYTAYGATESPVDVAALLMKAEDLRRSAWSALEDDLWCEAASHLTSSSSSLAGPGPRIASVCLSGYAHKVFRMDGILHARAKTIFNDLVYGFDFSPHWNPTIASARCLQKFPHENLDIVHSVVKDALGGLIKSRDFVLLRVWGTKEGVHFVASSSVIHPKCPPSETCIRAEQLINAVFLQPVGNFCNIVLITSLDLKGWFPGHVVERGVKASLVSFFQALHQRAESLNVNTDKHCAGALDEAC</sequence>
<evidence type="ECO:0000259" key="5">
    <source>
        <dbReference type="PROSITE" id="PS50848"/>
    </source>
</evidence>
<keyword evidence="4" id="KW-1133">Transmembrane helix</keyword>
<dbReference type="InterPro" id="IPR019498">
    <property type="entry name" value="MENTAL"/>
</dbReference>
<accession>A0A5K3EKZ7</accession>